<dbReference type="Proteomes" id="UP000507222">
    <property type="component" value="Unassembled WGS sequence"/>
</dbReference>
<evidence type="ECO:0000313" key="2">
    <source>
        <dbReference type="EMBL" id="CAB4268846.1"/>
    </source>
</evidence>
<proteinExistence type="predicted"/>
<protein>
    <submittedName>
        <fullName evidence="2">Uncharacterized protein</fullName>
    </submittedName>
</protein>
<sequence length="75" mass="7893">MKQAAIHAKAEHFNSKGMPSASPGSTTSTGQPSTSTYDRFPPHQTTSQAPYRTTPTVPGQAKGLVLGSAGRRQTH</sequence>
<feature type="compositionally biased region" description="Low complexity" evidence="1">
    <location>
        <begin position="17"/>
        <end position="36"/>
    </location>
</feature>
<feature type="compositionally biased region" description="Polar residues" evidence="1">
    <location>
        <begin position="43"/>
        <end position="57"/>
    </location>
</feature>
<evidence type="ECO:0000256" key="1">
    <source>
        <dbReference type="SAM" id="MobiDB-lite"/>
    </source>
</evidence>
<dbReference type="EMBL" id="CAEKDK010000002">
    <property type="protein sequence ID" value="CAB4268846.1"/>
    <property type="molecule type" value="Genomic_DNA"/>
</dbReference>
<accession>A0A6J5TXM1</accession>
<name>A0A6J5TXM1_PRUAR</name>
<organism evidence="2 3">
    <name type="scientific">Prunus armeniaca</name>
    <name type="common">Apricot</name>
    <name type="synonym">Armeniaca vulgaris</name>
    <dbReference type="NCBI Taxonomy" id="36596"/>
    <lineage>
        <taxon>Eukaryota</taxon>
        <taxon>Viridiplantae</taxon>
        <taxon>Streptophyta</taxon>
        <taxon>Embryophyta</taxon>
        <taxon>Tracheophyta</taxon>
        <taxon>Spermatophyta</taxon>
        <taxon>Magnoliopsida</taxon>
        <taxon>eudicotyledons</taxon>
        <taxon>Gunneridae</taxon>
        <taxon>Pentapetalae</taxon>
        <taxon>rosids</taxon>
        <taxon>fabids</taxon>
        <taxon>Rosales</taxon>
        <taxon>Rosaceae</taxon>
        <taxon>Amygdaloideae</taxon>
        <taxon>Amygdaleae</taxon>
        <taxon>Prunus</taxon>
    </lineage>
</organism>
<dbReference type="AlphaFoldDB" id="A0A6J5TXM1"/>
<reference evidence="2 3" key="1">
    <citation type="submission" date="2020-05" db="EMBL/GenBank/DDBJ databases">
        <authorList>
            <person name="Campoy J."/>
            <person name="Schneeberger K."/>
            <person name="Spophaly S."/>
        </authorList>
    </citation>
    <scope>NUCLEOTIDE SEQUENCE [LARGE SCALE GENOMIC DNA]</scope>
    <source>
        <strain evidence="2">PruArmRojPasFocal</strain>
    </source>
</reference>
<feature type="region of interest" description="Disordered" evidence="1">
    <location>
        <begin position="1"/>
        <end position="75"/>
    </location>
</feature>
<evidence type="ECO:0000313" key="3">
    <source>
        <dbReference type="Proteomes" id="UP000507222"/>
    </source>
</evidence>
<gene>
    <name evidence="2" type="ORF">CURHAP_LOCUS13372</name>
</gene>